<evidence type="ECO:0000256" key="5">
    <source>
        <dbReference type="ARBA" id="ARBA00022737"/>
    </source>
</evidence>
<evidence type="ECO:0000313" key="15">
    <source>
        <dbReference type="Proteomes" id="UP000235965"/>
    </source>
</evidence>
<dbReference type="PROSITE" id="PS50297">
    <property type="entry name" value="ANK_REP_REGION"/>
    <property type="match status" value="2"/>
</dbReference>
<feature type="domain" description="Ion transport" evidence="13">
    <location>
        <begin position="328"/>
        <end position="564"/>
    </location>
</feature>
<keyword evidence="7 11" id="KW-0040">ANK repeat</keyword>
<dbReference type="STRING" id="105785.A0A2J7RFE4"/>
<dbReference type="Pfam" id="PF12796">
    <property type="entry name" value="Ank_2"/>
    <property type="match status" value="1"/>
</dbReference>
<keyword evidence="8" id="KW-0406">Ion transport</keyword>
<dbReference type="InterPro" id="IPR036770">
    <property type="entry name" value="Ankyrin_rpt-contain_sf"/>
</dbReference>
<protein>
    <recommendedName>
        <fullName evidence="13">Ion transport domain-containing protein</fullName>
    </recommendedName>
</protein>
<organism evidence="14 15">
    <name type="scientific">Cryptotermes secundus</name>
    <dbReference type="NCBI Taxonomy" id="105785"/>
    <lineage>
        <taxon>Eukaryota</taxon>
        <taxon>Metazoa</taxon>
        <taxon>Ecdysozoa</taxon>
        <taxon>Arthropoda</taxon>
        <taxon>Hexapoda</taxon>
        <taxon>Insecta</taxon>
        <taxon>Pterygota</taxon>
        <taxon>Neoptera</taxon>
        <taxon>Polyneoptera</taxon>
        <taxon>Dictyoptera</taxon>
        <taxon>Blattodea</taxon>
        <taxon>Blattoidea</taxon>
        <taxon>Termitoidae</taxon>
        <taxon>Kalotermitidae</taxon>
        <taxon>Cryptotermitinae</taxon>
        <taxon>Cryptotermes</taxon>
    </lineage>
</organism>
<reference evidence="14 15" key="1">
    <citation type="submission" date="2017-12" db="EMBL/GenBank/DDBJ databases">
        <title>Hemimetabolous genomes reveal molecular basis of termite eusociality.</title>
        <authorList>
            <person name="Harrison M.C."/>
            <person name="Jongepier E."/>
            <person name="Robertson H.M."/>
            <person name="Arning N."/>
            <person name="Bitard-Feildel T."/>
            <person name="Chao H."/>
            <person name="Childers C.P."/>
            <person name="Dinh H."/>
            <person name="Doddapaneni H."/>
            <person name="Dugan S."/>
            <person name="Gowin J."/>
            <person name="Greiner C."/>
            <person name="Han Y."/>
            <person name="Hu H."/>
            <person name="Hughes D.S.T."/>
            <person name="Huylmans A.-K."/>
            <person name="Kemena C."/>
            <person name="Kremer L.P.M."/>
            <person name="Lee S.L."/>
            <person name="Lopez-Ezquerra A."/>
            <person name="Mallet L."/>
            <person name="Monroy-Kuhn J.M."/>
            <person name="Moser A."/>
            <person name="Murali S.C."/>
            <person name="Muzny D.M."/>
            <person name="Otani S."/>
            <person name="Piulachs M.-D."/>
            <person name="Poelchau M."/>
            <person name="Qu J."/>
            <person name="Schaub F."/>
            <person name="Wada-Katsumata A."/>
            <person name="Worley K.C."/>
            <person name="Xie Q."/>
            <person name="Ylla G."/>
            <person name="Poulsen M."/>
            <person name="Gibbs R.A."/>
            <person name="Schal C."/>
            <person name="Richards S."/>
            <person name="Belles X."/>
            <person name="Korb J."/>
            <person name="Bornberg-Bauer E."/>
        </authorList>
    </citation>
    <scope>NUCLEOTIDE SEQUENCE [LARGE SCALE GENOMIC DNA]</scope>
    <source>
        <tissue evidence="14">Whole body</tissue>
    </source>
</reference>
<dbReference type="InParanoid" id="A0A2J7RFE4"/>
<dbReference type="PANTHER" id="PTHR47143:SF4">
    <property type="entry name" value="TRANSIENT RECEPTOR POTENTIAL CATION CHANNEL PROTEIN PAINLESS"/>
    <property type="match status" value="1"/>
</dbReference>
<evidence type="ECO:0000256" key="12">
    <source>
        <dbReference type="SAM" id="Phobius"/>
    </source>
</evidence>
<feature type="transmembrane region" description="Helical" evidence="12">
    <location>
        <begin position="603"/>
        <end position="623"/>
    </location>
</feature>
<keyword evidence="9 12" id="KW-0472">Membrane</keyword>
<feature type="repeat" description="ANK" evidence="11">
    <location>
        <begin position="87"/>
        <end position="111"/>
    </location>
</feature>
<evidence type="ECO:0000259" key="13">
    <source>
        <dbReference type="Pfam" id="PF00520"/>
    </source>
</evidence>
<gene>
    <name evidence="14" type="ORF">B7P43_G11106</name>
</gene>
<dbReference type="AlphaFoldDB" id="A0A2J7RFE4"/>
<dbReference type="Pfam" id="PF00023">
    <property type="entry name" value="Ank"/>
    <property type="match status" value="1"/>
</dbReference>
<dbReference type="EMBL" id="NEVH01004413">
    <property type="protein sequence ID" value="PNF39546.1"/>
    <property type="molecule type" value="Genomic_DNA"/>
</dbReference>
<dbReference type="InterPro" id="IPR002110">
    <property type="entry name" value="Ankyrin_rpt"/>
</dbReference>
<evidence type="ECO:0000256" key="1">
    <source>
        <dbReference type="ARBA" id="ARBA00004141"/>
    </source>
</evidence>
<dbReference type="PANTHER" id="PTHR47143">
    <property type="entry name" value="TRANSIENT RECEPTOR POTENTIAL CATION CHANNEL PROTEIN PAINLESS"/>
    <property type="match status" value="1"/>
</dbReference>
<evidence type="ECO:0000256" key="11">
    <source>
        <dbReference type="PROSITE-ProRule" id="PRU00023"/>
    </source>
</evidence>
<evidence type="ECO:0000256" key="8">
    <source>
        <dbReference type="ARBA" id="ARBA00023065"/>
    </source>
</evidence>
<dbReference type="Proteomes" id="UP000235965">
    <property type="component" value="Unassembled WGS sequence"/>
</dbReference>
<dbReference type="GO" id="GO:0034703">
    <property type="term" value="C:cation channel complex"/>
    <property type="evidence" value="ECO:0007669"/>
    <property type="project" value="UniProtKB-ARBA"/>
</dbReference>
<name>A0A2J7RFE4_9NEOP</name>
<keyword evidence="4 12" id="KW-0812">Transmembrane</keyword>
<evidence type="ECO:0000256" key="4">
    <source>
        <dbReference type="ARBA" id="ARBA00022692"/>
    </source>
</evidence>
<dbReference type="PROSITE" id="PS50088">
    <property type="entry name" value="ANK_REPEAT"/>
    <property type="match status" value="2"/>
</dbReference>
<evidence type="ECO:0000256" key="10">
    <source>
        <dbReference type="ARBA" id="ARBA00023303"/>
    </source>
</evidence>
<accession>A0A2J7RFE4</accession>
<comment type="subcellular location">
    <subcellularLocation>
        <location evidence="1">Membrane</location>
        <topology evidence="1">Multi-pass membrane protein</topology>
    </subcellularLocation>
</comment>
<evidence type="ECO:0000256" key="3">
    <source>
        <dbReference type="ARBA" id="ARBA00022606"/>
    </source>
</evidence>
<dbReference type="GO" id="GO:0005216">
    <property type="term" value="F:monoatomic ion channel activity"/>
    <property type="evidence" value="ECO:0007669"/>
    <property type="project" value="InterPro"/>
</dbReference>
<sequence>MFSIQEMSEVDTQPTDHVTISPVQHQARLLAALQARDLNSFSQLLQQSAIGADGACLESACRNADCAPFVRLLLQHGVDPNTVNPVLQKTPLHITAELGYYEVLQVLLHDGRISLNSLTGSRQTALHVTVNKCGESCKEDVERYRGCIVLLLDWPNNVTEWTTGVTDLQCPLDVNAMDWLGNTALHYAAQNKDQETVLILLEHGSYIGSRNLAGDMPISGIEPETLEKFLDTRLQMPNDESLLFKYDFLVPAADLHSVLMSRNLLFDEMDAGMMTLSSPSPEMDPLVHISLSNKLRHLLLHPVLSSFIHLKWQHGGNLYHYHLAFYVIFVWLLTFIILQHYIISHHEHSSSCRLNFTAVCFFKIIAIGLLVICCFCLVLKILFHLFMSQMQYLLRWDTYPHLVLTLLALIVVFSDWGVAENSLTAVTLFLAWTQLLLLTGEHPEISIYFHLFKKISYKFFTFIAWYSLLIIAFSLSFYALFHDSETYIPERNMTSKLFQNPLSSVFTTVGMFVGGFETSLLPFESATGTSHIIFLLFMFFLTLVLLSIFIGLAVSKIHKVQSKAELVRLRAQVNAMSDIEKVLLGNPLCIHLRMRRLCISHNALIAWIVKLSVYMWLFCNWLRCFRNFHRNVILFPDSSFHHANILFPLGSRSKVTCKYVLDHKVLQQAASIVQARDVEIQELGRQAMVNSCEERLSNIEASLAKCEVLQQDVLQLLRLSPVSDLRLE</sequence>
<dbReference type="SMART" id="SM00248">
    <property type="entry name" value="ANK"/>
    <property type="match status" value="3"/>
</dbReference>
<dbReference type="InterPro" id="IPR005821">
    <property type="entry name" value="Ion_trans_dom"/>
</dbReference>
<feature type="transmembrane region" description="Helical" evidence="12">
    <location>
        <begin position="364"/>
        <end position="386"/>
    </location>
</feature>
<feature type="repeat" description="ANK" evidence="11">
    <location>
        <begin position="180"/>
        <end position="212"/>
    </location>
</feature>
<keyword evidence="3" id="KW-0716">Sensory transduction</keyword>
<feature type="transmembrane region" description="Helical" evidence="12">
    <location>
        <begin position="323"/>
        <end position="343"/>
    </location>
</feature>
<comment type="caution">
    <text evidence="14">The sequence shown here is derived from an EMBL/GenBank/DDBJ whole genome shotgun (WGS) entry which is preliminary data.</text>
</comment>
<evidence type="ECO:0000256" key="7">
    <source>
        <dbReference type="ARBA" id="ARBA00023043"/>
    </source>
</evidence>
<evidence type="ECO:0000256" key="2">
    <source>
        <dbReference type="ARBA" id="ARBA00022448"/>
    </source>
</evidence>
<keyword evidence="10" id="KW-0407">Ion channel</keyword>
<evidence type="ECO:0000256" key="6">
    <source>
        <dbReference type="ARBA" id="ARBA00022989"/>
    </source>
</evidence>
<dbReference type="SUPFAM" id="SSF48403">
    <property type="entry name" value="Ankyrin repeat"/>
    <property type="match status" value="1"/>
</dbReference>
<evidence type="ECO:0000313" key="14">
    <source>
        <dbReference type="EMBL" id="PNF39546.1"/>
    </source>
</evidence>
<keyword evidence="6 12" id="KW-1133">Transmembrane helix</keyword>
<keyword evidence="5" id="KW-0677">Repeat</keyword>
<feature type="transmembrane region" description="Helical" evidence="12">
    <location>
        <begin position="398"/>
        <end position="416"/>
    </location>
</feature>
<keyword evidence="2" id="KW-0813">Transport</keyword>
<dbReference type="Pfam" id="PF00520">
    <property type="entry name" value="Ion_trans"/>
    <property type="match status" value="1"/>
</dbReference>
<dbReference type="InterPro" id="IPR052076">
    <property type="entry name" value="TRP_cation_channel"/>
</dbReference>
<dbReference type="OrthoDB" id="2157354at2759"/>
<feature type="transmembrane region" description="Helical" evidence="12">
    <location>
        <begin position="459"/>
        <end position="481"/>
    </location>
</feature>
<keyword evidence="15" id="KW-1185">Reference proteome</keyword>
<proteinExistence type="predicted"/>
<evidence type="ECO:0000256" key="9">
    <source>
        <dbReference type="ARBA" id="ARBA00023136"/>
    </source>
</evidence>
<dbReference type="Gene3D" id="1.25.40.20">
    <property type="entry name" value="Ankyrin repeat-containing domain"/>
    <property type="match status" value="2"/>
</dbReference>
<feature type="transmembrane region" description="Helical" evidence="12">
    <location>
        <begin position="502"/>
        <end position="520"/>
    </location>
</feature>
<feature type="transmembrane region" description="Helical" evidence="12">
    <location>
        <begin position="532"/>
        <end position="554"/>
    </location>
</feature>